<feature type="non-terminal residue" evidence="1">
    <location>
        <position position="82"/>
    </location>
</feature>
<protein>
    <submittedName>
        <fullName evidence="1">Uncharacterized protein</fullName>
    </submittedName>
</protein>
<organism evidence="1 2">
    <name type="scientific">Boletus edulis BED1</name>
    <dbReference type="NCBI Taxonomy" id="1328754"/>
    <lineage>
        <taxon>Eukaryota</taxon>
        <taxon>Fungi</taxon>
        <taxon>Dikarya</taxon>
        <taxon>Basidiomycota</taxon>
        <taxon>Agaricomycotina</taxon>
        <taxon>Agaricomycetes</taxon>
        <taxon>Agaricomycetidae</taxon>
        <taxon>Boletales</taxon>
        <taxon>Boletineae</taxon>
        <taxon>Boletaceae</taxon>
        <taxon>Boletoideae</taxon>
        <taxon>Boletus</taxon>
    </lineage>
</organism>
<gene>
    <name evidence="1" type="ORF">L210DRAFT_3313877</name>
</gene>
<evidence type="ECO:0000313" key="2">
    <source>
        <dbReference type="Proteomes" id="UP001194468"/>
    </source>
</evidence>
<dbReference type="Proteomes" id="UP001194468">
    <property type="component" value="Unassembled WGS sequence"/>
</dbReference>
<keyword evidence="2" id="KW-1185">Reference proteome</keyword>
<proteinExistence type="predicted"/>
<dbReference type="EMBL" id="WHUW01000011">
    <property type="protein sequence ID" value="KAF8440838.1"/>
    <property type="molecule type" value="Genomic_DNA"/>
</dbReference>
<reference evidence="1" key="2">
    <citation type="journal article" date="2020" name="Nat. Commun.">
        <title>Large-scale genome sequencing of mycorrhizal fungi provides insights into the early evolution of symbiotic traits.</title>
        <authorList>
            <person name="Miyauchi S."/>
            <person name="Kiss E."/>
            <person name="Kuo A."/>
            <person name="Drula E."/>
            <person name="Kohler A."/>
            <person name="Sanchez-Garcia M."/>
            <person name="Morin E."/>
            <person name="Andreopoulos B."/>
            <person name="Barry K.W."/>
            <person name="Bonito G."/>
            <person name="Buee M."/>
            <person name="Carver A."/>
            <person name="Chen C."/>
            <person name="Cichocki N."/>
            <person name="Clum A."/>
            <person name="Culley D."/>
            <person name="Crous P.W."/>
            <person name="Fauchery L."/>
            <person name="Girlanda M."/>
            <person name="Hayes R.D."/>
            <person name="Keri Z."/>
            <person name="LaButti K."/>
            <person name="Lipzen A."/>
            <person name="Lombard V."/>
            <person name="Magnuson J."/>
            <person name="Maillard F."/>
            <person name="Murat C."/>
            <person name="Nolan M."/>
            <person name="Ohm R.A."/>
            <person name="Pangilinan J."/>
            <person name="Pereira M.F."/>
            <person name="Perotto S."/>
            <person name="Peter M."/>
            <person name="Pfister S."/>
            <person name="Riley R."/>
            <person name="Sitrit Y."/>
            <person name="Stielow J.B."/>
            <person name="Szollosi G."/>
            <person name="Zifcakova L."/>
            <person name="Stursova M."/>
            <person name="Spatafora J.W."/>
            <person name="Tedersoo L."/>
            <person name="Vaario L.M."/>
            <person name="Yamada A."/>
            <person name="Yan M."/>
            <person name="Wang P."/>
            <person name="Xu J."/>
            <person name="Bruns T."/>
            <person name="Baldrian P."/>
            <person name="Vilgalys R."/>
            <person name="Dunand C."/>
            <person name="Henrissat B."/>
            <person name="Grigoriev I.V."/>
            <person name="Hibbett D."/>
            <person name="Nagy L.G."/>
            <person name="Martin F.M."/>
        </authorList>
    </citation>
    <scope>NUCLEOTIDE SEQUENCE</scope>
    <source>
        <strain evidence="1">BED1</strain>
    </source>
</reference>
<sequence length="82" mass="9023">LGLEDLRPCMKFNNLRSLLFDIGWNVGLTDSDVLALVAAWPRLELLVVNPGWGWNSRGGITVGGLVRLLQTRPSLRILALAL</sequence>
<name>A0AAD4GES0_BOLED</name>
<comment type="caution">
    <text evidence="1">The sequence shown here is derived from an EMBL/GenBank/DDBJ whole genome shotgun (WGS) entry which is preliminary data.</text>
</comment>
<evidence type="ECO:0000313" key="1">
    <source>
        <dbReference type="EMBL" id="KAF8440838.1"/>
    </source>
</evidence>
<accession>A0AAD4GES0</accession>
<dbReference type="AlphaFoldDB" id="A0AAD4GES0"/>
<reference evidence="1" key="1">
    <citation type="submission" date="2019-10" db="EMBL/GenBank/DDBJ databases">
        <authorList>
            <consortium name="DOE Joint Genome Institute"/>
            <person name="Kuo A."/>
            <person name="Miyauchi S."/>
            <person name="Kiss E."/>
            <person name="Drula E."/>
            <person name="Kohler A."/>
            <person name="Sanchez-Garcia M."/>
            <person name="Andreopoulos B."/>
            <person name="Barry K.W."/>
            <person name="Bonito G."/>
            <person name="Buee M."/>
            <person name="Carver A."/>
            <person name="Chen C."/>
            <person name="Cichocki N."/>
            <person name="Clum A."/>
            <person name="Culley D."/>
            <person name="Crous P.W."/>
            <person name="Fauchery L."/>
            <person name="Girlanda M."/>
            <person name="Hayes R."/>
            <person name="Keri Z."/>
            <person name="LaButti K."/>
            <person name="Lipzen A."/>
            <person name="Lombard V."/>
            <person name="Magnuson J."/>
            <person name="Maillard F."/>
            <person name="Morin E."/>
            <person name="Murat C."/>
            <person name="Nolan M."/>
            <person name="Ohm R."/>
            <person name="Pangilinan J."/>
            <person name="Pereira M."/>
            <person name="Perotto S."/>
            <person name="Peter M."/>
            <person name="Riley R."/>
            <person name="Sitrit Y."/>
            <person name="Stielow B."/>
            <person name="Szollosi G."/>
            <person name="Zifcakova L."/>
            <person name="Stursova M."/>
            <person name="Spatafora J.W."/>
            <person name="Tedersoo L."/>
            <person name="Vaario L.-M."/>
            <person name="Yamada A."/>
            <person name="Yan M."/>
            <person name="Wang P."/>
            <person name="Xu J."/>
            <person name="Bruns T."/>
            <person name="Baldrian P."/>
            <person name="Vilgalys R."/>
            <person name="Henrissat B."/>
            <person name="Grigoriev I.V."/>
            <person name="Hibbett D."/>
            <person name="Nagy L.G."/>
            <person name="Martin F.M."/>
        </authorList>
    </citation>
    <scope>NUCLEOTIDE SEQUENCE</scope>
    <source>
        <strain evidence="1">BED1</strain>
    </source>
</reference>
<feature type="non-terminal residue" evidence="1">
    <location>
        <position position="1"/>
    </location>
</feature>